<feature type="transmembrane region" description="Helical" evidence="14">
    <location>
        <begin position="42"/>
        <end position="61"/>
    </location>
</feature>
<evidence type="ECO:0000256" key="7">
    <source>
        <dbReference type="ARBA" id="ARBA00022801"/>
    </source>
</evidence>
<dbReference type="InterPro" id="IPR003824">
    <property type="entry name" value="UppP"/>
</dbReference>
<evidence type="ECO:0000256" key="12">
    <source>
        <dbReference type="ARBA" id="ARBA00032932"/>
    </source>
</evidence>
<keyword evidence="16" id="KW-1185">Reference proteome</keyword>
<dbReference type="GO" id="GO:0071555">
    <property type="term" value="P:cell wall organization"/>
    <property type="evidence" value="ECO:0007669"/>
    <property type="project" value="UniProtKB-KW"/>
</dbReference>
<proteinExistence type="inferred from homology"/>
<dbReference type="AlphaFoldDB" id="A0A927F757"/>
<dbReference type="Proteomes" id="UP000622317">
    <property type="component" value="Unassembled WGS sequence"/>
</dbReference>
<evidence type="ECO:0000313" key="15">
    <source>
        <dbReference type="EMBL" id="MBD5778946.1"/>
    </source>
</evidence>
<comment type="catalytic activity">
    <reaction evidence="13 14">
        <text>di-trans,octa-cis-undecaprenyl diphosphate + H2O = di-trans,octa-cis-undecaprenyl phosphate + phosphate + H(+)</text>
        <dbReference type="Rhea" id="RHEA:28094"/>
        <dbReference type="ChEBI" id="CHEBI:15377"/>
        <dbReference type="ChEBI" id="CHEBI:15378"/>
        <dbReference type="ChEBI" id="CHEBI:43474"/>
        <dbReference type="ChEBI" id="CHEBI:58405"/>
        <dbReference type="ChEBI" id="CHEBI:60392"/>
        <dbReference type="EC" id="3.6.1.27"/>
    </reaction>
</comment>
<evidence type="ECO:0000256" key="2">
    <source>
        <dbReference type="ARBA" id="ARBA00010621"/>
    </source>
</evidence>
<evidence type="ECO:0000313" key="16">
    <source>
        <dbReference type="Proteomes" id="UP000622317"/>
    </source>
</evidence>
<feature type="transmembrane region" description="Helical" evidence="14">
    <location>
        <begin position="82"/>
        <end position="100"/>
    </location>
</feature>
<dbReference type="RefSeq" id="WP_191616071.1">
    <property type="nucleotide sequence ID" value="NZ_JACYFG010000006.1"/>
</dbReference>
<feature type="transmembrane region" description="Helical" evidence="14">
    <location>
        <begin position="112"/>
        <end position="131"/>
    </location>
</feature>
<evidence type="ECO:0000256" key="13">
    <source>
        <dbReference type="ARBA" id="ARBA00047594"/>
    </source>
</evidence>
<dbReference type="GO" id="GO:0046677">
    <property type="term" value="P:response to antibiotic"/>
    <property type="evidence" value="ECO:0007669"/>
    <property type="project" value="UniProtKB-UniRule"/>
</dbReference>
<evidence type="ECO:0000256" key="3">
    <source>
        <dbReference type="ARBA" id="ARBA00012374"/>
    </source>
</evidence>
<keyword evidence="14" id="KW-0133">Cell shape</keyword>
<feature type="transmembrane region" description="Helical" evidence="14">
    <location>
        <begin position="241"/>
        <end position="261"/>
    </location>
</feature>
<keyword evidence="5 14" id="KW-1003">Cell membrane</keyword>
<keyword evidence="14" id="KW-0961">Cell wall biogenesis/degradation</keyword>
<feature type="transmembrane region" description="Helical" evidence="14">
    <location>
        <begin position="208"/>
        <end position="235"/>
    </location>
</feature>
<evidence type="ECO:0000256" key="10">
    <source>
        <dbReference type="ARBA" id="ARBA00023251"/>
    </source>
</evidence>
<dbReference type="GO" id="GO:0009252">
    <property type="term" value="P:peptidoglycan biosynthetic process"/>
    <property type="evidence" value="ECO:0007669"/>
    <property type="project" value="UniProtKB-KW"/>
</dbReference>
<reference evidence="15" key="1">
    <citation type="submission" date="2020-09" db="EMBL/GenBank/DDBJ databases">
        <title>Pelagicoccus enzymogenes sp. nov. with an EPS production, isolated from marine sediment.</title>
        <authorList>
            <person name="Feng X."/>
        </authorList>
    </citation>
    <scope>NUCLEOTIDE SEQUENCE</scope>
    <source>
        <strain evidence="15">NFK12</strain>
    </source>
</reference>
<evidence type="ECO:0000256" key="9">
    <source>
        <dbReference type="ARBA" id="ARBA00023136"/>
    </source>
</evidence>
<evidence type="ECO:0000256" key="11">
    <source>
        <dbReference type="ARBA" id="ARBA00032707"/>
    </source>
</evidence>
<keyword evidence="14" id="KW-0573">Peptidoglycan synthesis</keyword>
<dbReference type="PANTHER" id="PTHR30622">
    <property type="entry name" value="UNDECAPRENYL-DIPHOSPHATASE"/>
    <property type="match status" value="1"/>
</dbReference>
<keyword evidence="10 14" id="KW-0046">Antibiotic resistance</keyword>
<sequence>MSLLEAILLGIIQGLTEFLPVSSSGHLELGKAILGIETTEDVTFTVVVHGATVLSTMVIFWRDILDLLRGLFSTDWNESKKYIAMLLWSSIPVVIVGLFFKEEVESLFTGNVLLVGCMLLVTGALLSFTYYSPKEGGPVTFKKAIIIGISQAIAVMPGISRSGSTIATGLLLGVDKSKVARFSFLMVLIPIIGANCKDILDGGMANSVVAPLPLLAGAIAAFISGVLACKWMISIVTRGKLIYFAYYCFAAGAIAIAAHFIA</sequence>
<evidence type="ECO:0000256" key="4">
    <source>
        <dbReference type="ARBA" id="ARBA00021581"/>
    </source>
</evidence>
<dbReference type="GO" id="GO:0050380">
    <property type="term" value="F:undecaprenyl-diphosphatase activity"/>
    <property type="evidence" value="ECO:0007669"/>
    <property type="project" value="UniProtKB-UniRule"/>
</dbReference>
<evidence type="ECO:0000256" key="14">
    <source>
        <dbReference type="HAMAP-Rule" id="MF_01006"/>
    </source>
</evidence>
<comment type="similarity">
    <text evidence="2 14">Belongs to the UppP family.</text>
</comment>
<dbReference type="EC" id="3.6.1.27" evidence="3 14"/>
<comment type="function">
    <text evidence="14">Catalyzes the dephosphorylation of undecaprenyl diphosphate (UPP). Confers resistance to bacitracin.</text>
</comment>
<dbReference type="EMBL" id="JACYFG010000006">
    <property type="protein sequence ID" value="MBD5778946.1"/>
    <property type="molecule type" value="Genomic_DNA"/>
</dbReference>
<keyword evidence="9 14" id="KW-0472">Membrane</keyword>
<dbReference type="Pfam" id="PF02673">
    <property type="entry name" value="BacA"/>
    <property type="match status" value="1"/>
</dbReference>
<gene>
    <name evidence="14" type="primary">uppP</name>
    <name evidence="15" type="ORF">IEN85_05535</name>
</gene>
<organism evidence="15 16">
    <name type="scientific">Pelagicoccus enzymogenes</name>
    <dbReference type="NCBI Taxonomy" id="2773457"/>
    <lineage>
        <taxon>Bacteria</taxon>
        <taxon>Pseudomonadati</taxon>
        <taxon>Verrucomicrobiota</taxon>
        <taxon>Opitutia</taxon>
        <taxon>Puniceicoccales</taxon>
        <taxon>Pelagicoccaceae</taxon>
        <taxon>Pelagicoccus</taxon>
    </lineage>
</organism>
<dbReference type="HAMAP" id="MF_01006">
    <property type="entry name" value="Undec_diphosphatase"/>
    <property type="match status" value="1"/>
</dbReference>
<keyword evidence="7 14" id="KW-0378">Hydrolase</keyword>
<accession>A0A927F757</accession>
<dbReference type="GO" id="GO:0008360">
    <property type="term" value="P:regulation of cell shape"/>
    <property type="evidence" value="ECO:0007669"/>
    <property type="project" value="UniProtKB-KW"/>
</dbReference>
<keyword evidence="6 14" id="KW-0812">Transmembrane</keyword>
<name>A0A927F757_9BACT</name>
<comment type="miscellaneous">
    <text evidence="14">Bacitracin is thought to be involved in the inhibition of peptidoglycan synthesis by sequestering undecaprenyl diphosphate, thereby reducing the pool of lipid carrier available.</text>
</comment>
<comment type="caution">
    <text evidence="15">The sequence shown here is derived from an EMBL/GenBank/DDBJ whole genome shotgun (WGS) entry which is preliminary data.</text>
</comment>
<keyword evidence="8 14" id="KW-1133">Transmembrane helix</keyword>
<comment type="subcellular location">
    <subcellularLocation>
        <location evidence="1 14">Cell membrane</location>
        <topology evidence="1 14">Multi-pass membrane protein</topology>
    </subcellularLocation>
</comment>
<dbReference type="PANTHER" id="PTHR30622:SF2">
    <property type="entry name" value="UNDECAPRENYL-DIPHOSPHATASE"/>
    <property type="match status" value="1"/>
</dbReference>
<dbReference type="GO" id="GO:0005886">
    <property type="term" value="C:plasma membrane"/>
    <property type="evidence" value="ECO:0007669"/>
    <property type="project" value="UniProtKB-SubCell"/>
</dbReference>
<evidence type="ECO:0000256" key="1">
    <source>
        <dbReference type="ARBA" id="ARBA00004651"/>
    </source>
</evidence>
<evidence type="ECO:0000256" key="8">
    <source>
        <dbReference type="ARBA" id="ARBA00022989"/>
    </source>
</evidence>
<evidence type="ECO:0000256" key="5">
    <source>
        <dbReference type="ARBA" id="ARBA00022475"/>
    </source>
</evidence>
<evidence type="ECO:0000256" key="6">
    <source>
        <dbReference type="ARBA" id="ARBA00022692"/>
    </source>
</evidence>
<protein>
    <recommendedName>
        <fullName evidence="4 14">Undecaprenyl-diphosphatase</fullName>
        <ecNumber evidence="3 14">3.6.1.27</ecNumber>
    </recommendedName>
    <alternativeName>
        <fullName evidence="12 14">Bacitracin resistance protein</fullName>
    </alternativeName>
    <alternativeName>
        <fullName evidence="11 14">Undecaprenyl pyrophosphate phosphatase</fullName>
    </alternativeName>
</protein>